<proteinExistence type="predicted"/>
<feature type="region of interest" description="Disordered" evidence="1">
    <location>
        <begin position="1"/>
        <end position="39"/>
    </location>
</feature>
<gene>
    <name evidence="3" type="ORF">J1777_02025</name>
</gene>
<evidence type="ECO:0000259" key="2">
    <source>
        <dbReference type="Pfam" id="PF18433"/>
    </source>
</evidence>
<dbReference type="EMBL" id="JAFNME010000003">
    <property type="protein sequence ID" value="MBO1248617.1"/>
    <property type="molecule type" value="Genomic_DNA"/>
</dbReference>
<dbReference type="Proteomes" id="UP000664731">
    <property type="component" value="Unassembled WGS sequence"/>
</dbReference>
<dbReference type="Gene3D" id="1.10.132.90">
    <property type="match status" value="1"/>
</dbReference>
<dbReference type="AlphaFoldDB" id="A0A939GWP8"/>
<evidence type="ECO:0000256" key="1">
    <source>
        <dbReference type="SAM" id="MobiDB-lite"/>
    </source>
</evidence>
<comment type="caution">
    <text evidence="3">The sequence shown here is derived from an EMBL/GenBank/DDBJ whole genome shotgun (WGS) entry which is preliminary data.</text>
</comment>
<feature type="domain" description="DUF5610" evidence="2">
    <location>
        <begin position="59"/>
        <end position="179"/>
    </location>
</feature>
<organism evidence="3 4">
    <name type="scientific">Comamonas denitrificans</name>
    <dbReference type="NCBI Taxonomy" id="117506"/>
    <lineage>
        <taxon>Bacteria</taxon>
        <taxon>Pseudomonadati</taxon>
        <taxon>Pseudomonadota</taxon>
        <taxon>Betaproteobacteria</taxon>
        <taxon>Burkholderiales</taxon>
        <taxon>Comamonadaceae</taxon>
        <taxon>Comamonas</taxon>
    </lineage>
</organism>
<reference evidence="3" key="1">
    <citation type="submission" date="2021-03" db="EMBL/GenBank/DDBJ databases">
        <title>Comamonas denitrificans.</title>
        <authorList>
            <person name="Finster K."/>
        </authorList>
    </citation>
    <scope>NUCLEOTIDE SEQUENCE</scope>
    <source>
        <strain evidence="3">MM2021_4</strain>
    </source>
</reference>
<evidence type="ECO:0000313" key="3">
    <source>
        <dbReference type="EMBL" id="MBO1248617.1"/>
    </source>
</evidence>
<dbReference type="RefSeq" id="WP_207574171.1">
    <property type="nucleotide sequence ID" value="NZ_JAFNME010000003.1"/>
</dbReference>
<protein>
    <submittedName>
        <fullName evidence="3">DUF5610 domain-containing protein</fullName>
    </submittedName>
</protein>
<sequence length="201" mass="21057">MVAPTASLAPSQPTTPSPAANDALTQAKAASQSRPQGQRDTLNAQILQASLQVSLQAGNNSMALLYRTAIDGINEYLAPELGPDAIGQAMGQDNSPEGTASRIVSMSTAFFEAYAAQHKNDAPEDVIRNFVELIRGGFEQGFNEASDILNGLGVLGEGSPIAQGINQTFELVQKGYDEFLAAKLAALTPKEAPKDTPEAAI</sequence>
<dbReference type="Pfam" id="PF18433">
    <property type="entry name" value="DUF5610"/>
    <property type="match status" value="1"/>
</dbReference>
<dbReference type="InterPro" id="IPR041651">
    <property type="entry name" value="DUF5610"/>
</dbReference>
<feature type="compositionally biased region" description="Polar residues" evidence="1">
    <location>
        <begin position="28"/>
        <end position="39"/>
    </location>
</feature>
<evidence type="ECO:0000313" key="4">
    <source>
        <dbReference type="Proteomes" id="UP000664731"/>
    </source>
</evidence>
<name>A0A939GWP8_9BURK</name>
<accession>A0A939GWP8</accession>
<feature type="compositionally biased region" description="Low complexity" evidence="1">
    <location>
        <begin position="1"/>
        <end position="20"/>
    </location>
</feature>
<keyword evidence="4" id="KW-1185">Reference proteome</keyword>